<dbReference type="PANTHER" id="PTHR30296:SF0">
    <property type="entry name" value="LACTATE UTILIZATION PROTEIN A"/>
    <property type="match status" value="1"/>
</dbReference>
<feature type="domain" description="Cysteine-rich" evidence="1">
    <location>
        <begin position="197"/>
        <end position="279"/>
    </location>
</feature>
<name>A0A7V4LCS2_9BACT</name>
<dbReference type="GO" id="GO:0016491">
    <property type="term" value="F:oxidoreductase activity"/>
    <property type="evidence" value="ECO:0007669"/>
    <property type="project" value="UniProtKB-ARBA"/>
</dbReference>
<accession>A0A7V4LCS2</accession>
<feature type="domain" description="Cysteine-rich" evidence="1">
    <location>
        <begin position="69"/>
        <end position="149"/>
    </location>
</feature>
<reference evidence="2" key="1">
    <citation type="journal article" date="2020" name="mSystems">
        <title>Genome- and Community-Level Interaction Insights into Carbon Utilization and Element Cycling Functions of Hydrothermarchaeota in Hydrothermal Sediment.</title>
        <authorList>
            <person name="Zhou Z."/>
            <person name="Liu Y."/>
            <person name="Xu W."/>
            <person name="Pan J."/>
            <person name="Luo Z.H."/>
            <person name="Li M."/>
        </authorList>
    </citation>
    <scope>NUCLEOTIDE SEQUENCE [LARGE SCALE GENOMIC DNA]</scope>
    <source>
        <strain evidence="2">SpSt-548</strain>
    </source>
</reference>
<dbReference type="EMBL" id="DSXI01000246">
    <property type="protein sequence ID" value="HGS04948.1"/>
    <property type="molecule type" value="Genomic_DNA"/>
</dbReference>
<dbReference type="GO" id="GO:0005829">
    <property type="term" value="C:cytosol"/>
    <property type="evidence" value="ECO:0007669"/>
    <property type="project" value="TreeGrafter"/>
</dbReference>
<organism evidence="2">
    <name type="scientific">Desulfobacca acetoxidans</name>
    <dbReference type="NCBI Taxonomy" id="60893"/>
    <lineage>
        <taxon>Bacteria</taxon>
        <taxon>Pseudomonadati</taxon>
        <taxon>Thermodesulfobacteriota</taxon>
        <taxon>Desulfobaccia</taxon>
        <taxon>Desulfobaccales</taxon>
        <taxon>Desulfobaccaceae</taxon>
        <taxon>Desulfobacca</taxon>
    </lineage>
</organism>
<proteinExistence type="predicted"/>
<dbReference type="Pfam" id="PF02754">
    <property type="entry name" value="CCG"/>
    <property type="match status" value="2"/>
</dbReference>
<dbReference type="InterPro" id="IPR004017">
    <property type="entry name" value="Cys_rich_dom"/>
</dbReference>
<evidence type="ECO:0000259" key="1">
    <source>
        <dbReference type="Pfam" id="PF02754"/>
    </source>
</evidence>
<evidence type="ECO:0000313" key="2">
    <source>
        <dbReference type="EMBL" id="HGS04948.1"/>
    </source>
</evidence>
<sequence length="297" mass="32323">MSPPGRTSLDLGLLRKRCRLNPKMLYLFDFFAENRKPKTDNLNKWVGGGPWDCGRRGGSALGAGRPSRVQLFIPCFMDQFFPLAAEKVVEVLGRLGVACRYPEAQTCCGQFALTAGDEETGRRLAGHFIKVFQGDDPIVCPSASCTLTVRRDYPRLARNAAERRALLGVSARILEFSELVAALGPLAWEPRRDATLVLHRSCKARELGVLPAAEQVLAQVRDLKLVQVSPYYSCCGFGGFFSVMQPHLAAVIGTAYLEAAAAAGAQGLVSLDMSCFLHLEPLARQAGLTCLHLAEVL</sequence>
<gene>
    <name evidence="2" type="ORF">ENT08_04305</name>
</gene>
<protein>
    <submittedName>
        <fullName evidence="2">(Fe-S)-binding protein</fullName>
    </submittedName>
</protein>
<dbReference type="AlphaFoldDB" id="A0A7V4LCS2"/>
<comment type="caution">
    <text evidence="2">The sequence shown here is derived from an EMBL/GenBank/DDBJ whole genome shotgun (WGS) entry which is preliminary data.</text>
</comment>
<dbReference type="PANTHER" id="PTHR30296">
    <property type="entry name" value="UNCHARACTERIZED PROTEIN YKGE"/>
    <property type="match status" value="1"/>
</dbReference>